<organism evidence="1 2">
    <name type="scientific">Pluteus cervinus</name>
    <dbReference type="NCBI Taxonomy" id="181527"/>
    <lineage>
        <taxon>Eukaryota</taxon>
        <taxon>Fungi</taxon>
        <taxon>Dikarya</taxon>
        <taxon>Basidiomycota</taxon>
        <taxon>Agaricomycotina</taxon>
        <taxon>Agaricomycetes</taxon>
        <taxon>Agaricomycetidae</taxon>
        <taxon>Agaricales</taxon>
        <taxon>Pluteineae</taxon>
        <taxon>Pluteaceae</taxon>
        <taxon>Pluteus</taxon>
    </lineage>
</organism>
<gene>
    <name evidence="1" type="ORF">BDN72DRAFT_953899</name>
</gene>
<accession>A0ACD3BHX6</accession>
<evidence type="ECO:0000313" key="1">
    <source>
        <dbReference type="EMBL" id="TFK77466.1"/>
    </source>
</evidence>
<proteinExistence type="predicted"/>
<protein>
    <submittedName>
        <fullName evidence="1">Uncharacterized protein</fullName>
    </submittedName>
</protein>
<name>A0ACD3BHX6_9AGAR</name>
<evidence type="ECO:0000313" key="2">
    <source>
        <dbReference type="Proteomes" id="UP000308600"/>
    </source>
</evidence>
<sequence length="228" mass="25481">MPQSEIITSSSPPFAVRVYARIISCAHFIESAFMALFYGLRPDLMPSAPPHQSLISDERHKHRYDAHRETESDQVVGVQPSQDVQVPAPDQSMYPLVCSPFTPTQKGHKLSSFRRRLSLPSRRSVESSQPSPSPKMSNPLLRKLSLGSLRSTSKRRSSSLSSIEGLAEFTSPFPPTLETIYSIPMEVSESAPSTPSGIEDFIFFEGKATRKQKAFNLPWVRKTKTARM</sequence>
<reference evidence="1 2" key="1">
    <citation type="journal article" date="2019" name="Nat. Ecol. Evol.">
        <title>Megaphylogeny resolves global patterns of mushroom evolution.</title>
        <authorList>
            <person name="Varga T."/>
            <person name="Krizsan K."/>
            <person name="Foldi C."/>
            <person name="Dima B."/>
            <person name="Sanchez-Garcia M."/>
            <person name="Sanchez-Ramirez S."/>
            <person name="Szollosi G.J."/>
            <person name="Szarkandi J.G."/>
            <person name="Papp V."/>
            <person name="Albert L."/>
            <person name="Andreopoulos W."/>
            <person name="Angelini C."/>
            <person name="Antonin V."/>
            <person name="Barry K.W."/>
            <person name="Bougher N.L."/>
            <person name="Buchanan P."/>
            <person name="Buyck B."/>
            <person name="Bense V."/>
            <person name="Catcheside P."/>
            <person name="Chovatia M."/>
            <person name="Cooper J."/>
            <person name="Damon W."/>
            <person name="Desjardin D."/>
            <person name="Finy P."/>
            <person name="Geml J."/>
            <person name="Haridas S."/>
            <person name="Hughes K."/>
            <person name="Justo A."/>
            <person name="Karasinski D."/>
            <person name="Kautmanova I."/>
            <person name="Kiss B."/>
            <person name="Kocsube S."/>
            <person name="Kotiranta H."/>
            <person name="LaButti K.M."/>
            <person name="Lechner B.E."/>
            <person name="Liimatainen K."/>
            <person name="Lipzen A."/>
            <person name="Lukacs Z."/>
            <person name="Mihaltcheva S."/>
            <person name="Morgado L.N."/>
            <person name="Niskanen T."/>
            <person name="Noordeloos M.E."/>
            <person name="Ohm R.A."/>
            <person name="Ortiz-Santana B."/>
            <person name="Ovrebo C."/>
            <person name="Racz N."/>
            <person name="Riley R."/>
            <person name="Savchenko A."/>
            <person name="Shiryaev A."/>
            <person name="Soop K."/>
            <person name="Spirin V."/>
            <person name="Szebenyi C."/>
            <person name="Tomsovsky M."/>
            <person name="Tulloss R.E."/>
            <person name="Uehling J."/>
            <person name="Grigoriev I.V."/>
            <person name="Vagvolgyi C."/>
            <person name="Papp T."/>
            <person name="Martin F.M."/>
            <person name="Miettinen O."/>
            <person name="Hibbett D.S."/>
            <person name="Nagy L.G."/>
        </authorList>
    </citation>
    <scope>NUCLEOTIDE SEQUENCE [LARGE SCALE GENOMIC DNA]</scope>
    <source>
        <strain evidence="1 2">NL-1719</strain>
    </source>
</reference>
<dbReference type="Proteomes" id="UP000308600">
    <property type="component" value="Unassembled WGS sequence"/>
</dbReference>
<keyword evidence="2" id="KW-1185">Reference proteome</keyword>
<dbReference type="EMBL" id="ML208259">
    <property type="protein sequence ID" value="TFK77466.1"/>
    <property type="molecule type" value="Genomic_DNA"/>
</dbReference>